<dbReference type="EMBL" id="LWDV01000010">
    <property type="protein sequence ID" value="OCL25818.1"/>
    <property type="molecule type" value="Genomic_DNA"/>
</dbReference>
<dbReference type="InterPro" id="IPR002791">
    <property type="entry name" value="ARMT1-like_metal-bd"/>
</dbReference>
<reference evidence="2 3" key="2">
    <citation type="submission" date="2016-08" db="EMBL/GenBank/DDBJ databases">
        <title>Orenia metallireducens sp. nov. strain Z6, a Novel Metal-reducing Firmicute from the Deep Subsurface.</title>
        <authorList>
            <person name="Maxim B.I."/>
            <person name="Kenneth K."/>
            <person name="Flynn T.M."/>
            <person name="Oloughlin E.J."/>
            <person name="Locke R.A."/>
            <person name="Weber J.R."/>
            <person name="Egan S.M."/>
            <person name="Mackie R.I."/>
            <person name="Cann I.K."/>
        </authorList>
    </citation>
    <scope>NUCLEOTIDE SEQUENCE [LARGE SCALE GENOMIC DNA]</scope>
    <source>
        <strain evidence="2 3">Z6</strain>
    </source>
</reference>
<dbReference type="RefSeq" id="WP_068719767.1">
    <property type="nucleotide sequence ID" value="NZ_LWDV01000010.1"/>
</dbReference>
<dbReference type="Gene3D" id="3.40.50.10880">
    <property type="entry name" value="Uncharacterised protein PF01937, DUF89, domain 3"/>
    <property type="match status" value="1"/>
</dbReference>
<gene>
    <name evidence="2" type="ORF">U472_12335</name>
</gene>
<organism evidence="2 3">
    <name type="scientific">Orenia metallireducens</name>
    <dbReference type="NCBI Taxonomy" id="1413210"/>
    <lineage>
        <taxon>Bacteria</taxon>
        <taxon>Bacillati</taxon>
        <taxon>Bacillota</taxon>
        <taxon>Clostridia</taxon>
        <taxon>Halanaerobiales</taxon>
        <taxon>Halobacteroidaceae</taxon>
        <taxon>Orenia</taxon>
    </lineage>
</organism>
<dbReference type="SUPFAM" id="SSF111321">
    <property type="entry name" value="AF1104-like"/>
    <property type="match status" value="1"/>
</dbReference>
<keyword evidence="3" id="KW-1185">Reference proteome</keyword>
<dbReference type="InterPro" id="IPR036075">
    <property type="entry name" value="ARMT-1-like_metal-bd_sf"/>
</dbReference>
<protein>
    <recommendedName>
        <fullName evidence="1">Damage-control phosphatase ARMT1-like metal-binding domain-containing protein</fullName>
    </recommendedName>
</protein>
<reference evidence="3" key="1">
    <citation type="submission" date="2016-07" db="EMBL/GenBank/DDBJ databases">
        <authorList>
            <person name="Florea S."/>
            <person name="Webb J.S."/>
            <person name="Jaromczyk J."/>
            <person name="Schardl C.L."/>
        </authorList>
    </citation>
    <scope>NUCLEOTIDE SEQUENCE [LARGE SCALE GENOMIC DNA]</scope>
    <source>
        <strain evidence="3">Z6</strain>
    </source>
</reference>
<dbReference type="InterPro" id="IPR014444">
    <property type="entry name" value="PH1575-like"/>
</dbReference>
<dbReference type="Proteomes" id="UP000093514">
    <property type="component" value="Unassembled WGS sequence"/>
</dbReference>
<accession>A0A1C0A6Q7</accession>
<dbReference type="AlphaFoldDB" id="A0A1C0A6Q7"/>
<dbReference type="Gene3D" id="1.10.8.380">
    <property type="entry name" value="Uncharacterised protein PF01937, DUF89, domain 1"/>
    <property type="match status" value="1"/>
</dbReference>
<comment type="caution">
    <text evidence="2">The sequence shown here is derived from an EMBL/GenBank/DDBJ whole genome shotgun (WGS) entry which is preliminary data.</text>
</comment>
<dbReference type="Gene3D" id="1.10.285.20">
    <property type="entry name" value="Uncharacterised protein PF01937, DUF89, domain 2"/>
    <property type="match status" value="1"/>
</dbReference>
<proteinExistence type="predicted"/>
<evidence type="ECO:0000313" key="3">
    <source>
        <dbReference type="Proteomes" id="UP000093514"/>
    </source>
</evidence>
<evidence type="ECO:0000313" key="2">
    <source>
        <dbReference type="EMBL" id="OCL25818.1"/>
    </source>
</evidence>
<dbReference type="OrthoDB" id="9796465at2"/>
<dbReference type="Pfam" id="PF01937">
    <property type="entry name" value="ARMT1-like_dom"/>
    <property type="match status" value="1"/>
</dbReference>
<sequence length="289" mass="32148">MELRLDCLPCIFRQTLEGSRMVTKDEAVIREVLNEYAQLIPQFDSTQKAPAIVGKVHQIIKEKTGTADPYQKFKEEHMNLALNLYSKIKGIIEDSADPLQGALIMAATGNSIDAGLFAKVNIEEQIEDALKNGFVQSDFKLFKEKLKPHTKILIIGDNAGEAVFDKLLIEELSRYGVKVTYATRDVPVLNDVTLKEAREIGLDQLSKLISSGCKTPGTILDNTIEEFKLAYQQADIIISKGQGNLEGLSSAQEAIFFLLKAKCSLVAQILDVNEGDLVFRFKKQKERLA</sequence>
<evidence type="ECO:0000259" key="1">
    <source>
        <dbReference type="Pfam" id="PF01937"/>
    </source>
</evidence>
<name>A0A1C0A6Q7_9FIRM</name>
<dbReference type="PIRSF" id="PIRSF006593">
    <property type="entry name" value="UCP006593"/>
    <property type="match status" value="1"/>
</dbReference>
<feature type="domain" description="Damage-control phosphatase ARMT1-like metal-binding" evidence="1">
    <location>
        <begin position="6"/>
        <end position="278"/>
    </location>
</feature>